<comment type="caution">
    <text evidence="1">The sequence shown here is derived from an EMBL/GenBank/DDBJ whole genome shotgun (WGS) entry which is preliminary data.</text>
</comment>
<dbReference type="EMBL" id="AQGV01000012">
    <property type="protein sequence ID" value="MBE0369162.1"/>
    <property type="molecule type" value="Genomic_DNA"/>
</dbReference>
<evidence type="ECO:0000313" key="1">
    <source>
        <dbReference type="EMBL" id="MBE0369162.1"/>
    </source>
</evidence>
<reference evidence="1 2" key="1">
    <citation type="submission" date="2015-03" db="EMBL/GenBank/DDBJ databases">
        <title>Genome sequence of Pseudoalteromonas aurantia.</title>
        <authorList>
            <person name="Xie B.-B."/>
            <person name="Rong J.-C."/>
            <person name="Qin Q.-L."/>
            <person name="Zhang Y.-Z."/>
        </authorList>
    </citation>
    <scope>NUCLEOTIDE SEQUENCE [LARGE SCALE GENOMIC DNA]</scope>
    <source>
        <strain evidence="1 2">208</strain>
    </source>
</reference>
<gene>
    <name evidence="1" type="ORF">PAUR_a2957</name>
</gene>
<name>A0ABR9EDU5_9GAMM</name>
<protein>
    <submittedName>
        <fullName evidence="1">Uncharacterized protein</fullName>
    </submittedName>
</protein>
<evidence type="ECO:0000313" key="2">
    <source>
        <dbReference type="Proteomes" id="UP000615755"/>
    </source>
</evidence>
<organism evidence="1 2">
    <name type="scientific">Pseudoalteromonas aurantia 208</name>
    <dbReference type="NCBI Taxonomy" id="1314867"/>
    <lineage>
        <taxon>Bacteria</taxon>
        <taxon>Pseudomonadati</taxon>
        <taxon>Pseudomonadota</taxon>
        <taxon>Gammaproteobacteria</taxon>
        <taxon>Alteromonadales</taxon>
        <taxon>Pseudoalteromonadaceae</taxon>
        <taxon>Pseudoalteromonas</taxon>
    </lineage>
</organism>
<accession>A0ABR9EDU5</accession>
<keyword evidence="2" id="KW-1185">Reference proteome</keyword>
<proteinExistence type="predicted"/>
<sequence>MGFEGPSLTFLYTPILDSSNTQNLHRLYVIVVSQIKNNVHFYIASFKNSYDLK</sequence>
<dbReference type="Proteomes" id="UP000615755">
    <property type="component" value="Unassembled WGS sequence"/>
</dbReference>